<name>A0ABY6LZU9_9FLAO</name>
<dbReference type="InterPro" id="IPR003961">
    <property type="entry name" value="FN3_dom"/>
</dbReference>
<sequence length="1749" mass="198414">MTRYIKQIIVLLFVCLCQTLCAQIYPVQAIPTVYSPYSNKISDYSNPLVNRINLQLITTDLAVQNRQVQLFLKIQGNGITAQSTTLLSGTLPIYINGGEINNLSSNELSSYFRFQNLQGLSTTQYSEPLPDGLYTICFQVYDLATRKWLSQNSCATMYLMLNDPPQLNLPANNEQIASTTFPNINFSWTPRHLNATNVSYTFEIKEILNATLDPAFAFETSRLLYKEEDLRTTNLLYDLSKPTLIPGKRYAWRIKAISTNGLAENNVFKNNGYSQINYFTYASTCEAPKYLLSEQQGNNRVKIMWDGINAQQRYHIQYKKANTPNAQWFDTYTVNTQTLLTDLEPGYTYEFRVGATCEPTQYGITQSYTYSGIQTFTINKNEKATAYNCGIVPTIEIRNQQPLGAMVINETFMAGDFPVKVLDVQGGNGMFSGSGYIQVPYLADTRIGVTFTNIRINADYQMLDGVVETTYDPNWGNVDFIDDLWDVNQQDIAVNFPIESIDFENGEIIVTGPNGQTETFPGGKDTIITGSDNKNYYVDANGKVTGPFDTAKGGKPTPENTDGVNKNGQAIAYTAEGIRVVFEKNNDTQYAFDPVAYNKELTSDYKKIGDTFVPFKAVPNGLTDKLLAKVTIADSKINADSLFFKTQNGVEIKADRIGNDFVLNLEGAQKFAIEEVQATIKQGDKYKIAGVFNLVHVSPKTVNLKLIPTEGVSISDKQIDEIKAIYNQLAINIDIEVVPEFGINNYLVGGVLPTEDVFGDLSKYSPIQSKIISDYKSINNIEEAYYIFVTDKVSSTGQSGYMKLNGQFGFVFDQQPTTIAHELAHGAFKLEHPFKKYKNKGVNQGATQNLMDYAQGTELFFTDWKQINDPAFKLYAFQSQSDGEFSEIHLTPDWEPFLYSGSSTYAYDLKIERRYNGAVYGIEKDNKTYEWNDKLKKYINNDNDSLNIPIKKDIKDTDIVYLYWYTGQGCGYNLNYSISWEAIKSMKETFVTEMNKATKSASLNKLVLVGNIPCEVNNIQIGNFRYKNKCVNMSVSEIDKVKAKFSNLKDVKNLDNIVNEILTTDYCYLAQLDYEMQEWILDILIEDLSNLFDNNKEFATVKILNAVYEQNYEKIYQFFSANGNAKLKRALKKISNAKIGIFGDNNLNDFVETLSFQMSKINSNQNKWNVTNCLIKGKYDDVQENYLKVALETLLSSIDQSINSTNIDVFTEMLNDDCETLVNYEIVFEISKLRIQNKELFNQFTQGDKIKLLYENATFYGYGNLTCSVNKPSLAEKWSWILPGRFSISCSDQSRTEFMPFDLHKYFEWSKYLKDNPSTEAKYQSDLLEFVTVFKNQFENYIQTKKSQKENFWNSISNIDCNKISEIVNHININENGNTLKEVEKSKRLNIITTYFSCSNTSLQTVGYTNNDHFIIKLLSSFDKTDMSIVATLETIGFKNITSSDKLSNKTIYNIIMWLSGQLHYTNNLKELKKENLLKSDGILKDSDSMLKLESDMLKFDNLNAKFTSKNKLSLEGNEVDYNQKVVVYVSGSFTFADQNFKQGQVLEIPAIQAFALSSSNNDIVTEKSIWTAVDVATFVIGIGEVKVLFTAGNYIRKAIVISDIAGSTMGITSQLINEDYLSPDARFKLQMLSIVASAPQILTSFKKVDNLITTLDDDINRINNIAAKNEVKSYFSKVKSRLNISDDLKNIPHFKSLETEELKKMFLQDFNNRGTNILNNLNKENSEIFNAWLKFRKNSKTKNKILCN</sequence>
<evidence type="ECO:0000256" key="1">
    <source>
        <dbReference type="SAM" id="SignalP"/>
    </source>
</evidence>
<evidence type="ECO:0000313" key="2">
    <source>
        <dbReference type="EMBL" id="UYW01819.1"/>
    </source>
</evidence>
<protein>
    <submittedName>
        <fullName evidence="2">Fibronectin type III domain-containing protein</fullName>
    </submittedName>
</protein>
<dbReference type="InterPro" id="IPR036116">
    <property type="entry name" value="FN3_sf"/>
</dbReference>
<dbReference type="InterPro" id="IPR013783">
    <property type="entry name" value="Ig-like_fold"/>
</dbReference>
<gene>
    <name evidence="2" type="ORF">K5I29_02540</name>
</gene>
<proteinExistence type="predicted"/>
<organism evidence="2 3">
    <name type="scientific">Flavobacterium agricola</name>
    <dbReference type="NCBI Taxonomy" id="2870839"/>
    <lineage>
        <taxon>Bacteria</taxon>
        <taxon>Pseudomonadati</taxon>
        <taxon>Bacteroidota</taxon>
        <taxon>Flavobacteriia</taxon>
        <taxon>Flavobacteriales</taxon>
        <taxon>Flavobacteriaceae</taxon>
        <taxon>Flavobacterium</taxon>
    </lineage>
</organism>
<dbReference type="Gene3D" id="2.60.40.10">
    <property type="entry name" value="Immunoglobulins"/>
    <property type="match status" value="2"/>
</dbReference>
<reference evidence="2" key="1">
    <citation type="submission" date="2021-08" db="EMBL/GenBank/DDBJ databases">
        <title>Flavobacterium sp. strain CC-SYL302.</title>
        <authorList>
            <person name="Lin S.-Y."/>
            <person name="Lee T.-H."/>
            <person name="Young C.-C."/>
        </authorList>
    </citation>
    <scope>NUCLEOTIDE SEQUENCE</scope>
    <source>
        <strain evidence="2">CC-SYL302</strain>
    </source>
</reference>
<dbReference type="EMBL" id="CP081495">
    <property type="protein sequence ID" value="UYW01819.1"/>
    <property type="molecule type" value="Genomic_DNA"/>
</dbReference>
<dbReference type="Proteomes" id="UP001163328">
    <property type="component" value="Chromosome"/>
</dbReference>
<accession>A0ABY6LZU9</accession>
<evidence type="ECO:0000313" key="3">
    <source>
        <dbReference type="Proteomes" id="UP001163328"/>
    </source>
</evidence>
<dbReference type="RefSeq" id="WP_264434293.1">
    <property type="nucleotide sequence ID" value="NZ_CP081495.1"/>
</dbReference>
<dbReference type="SUPFAM" id="SSF49265">
    <property type="entry name" value="Fibronectin type III"/>
    <property type="match status" value="1"/>
</dbReference>
<dbReference type="CDD" id="cd00063">
    <property type="entry name" value="FN3"/>
    <property type="match status" value="1"/>
</dbReference>
<feature type="signal peptide" evidence="1">
    <location>
        <begin position="1"/>
        <end position="22"/>
    </location>
</feature>
<keyword evidence="1" id="KW-0732">Signal</keyword>
<feature type="chain" id="PRO_5045307330" evidence="1">
    <location>
        <begin position="23"/>
        <end position="1749"/>
    </location>
</feature>
<keyword evidence="3" id="KW-1185">Reference proteome</keyword>